<name>A0A6J7KPQ4_9ZZZZ</name>
<keyword evidence="1" id="KW-0479">Metal-binding</keyword>
<dbReference type="GO" id="GO:0046872">
    <property type="term" value="F:metal ion binding"/>
    <property type="evidence" value="ECO:0007669"/>
    <property type="project" value="UniProtKB-KW"/>
</dbReference>
<reference evidence="3" key="1">
    <citation type="submission" date="2020-05" db="EMBL/GenBank/DDBJ databases">
        <authorList>
            <person name="Chiriac C."/>
            <person name="Salcher M."/>
            <person name="Ghai R."/>
            <person name="Kavagutti S V."/>
        </authorList>
    </citation>
    <scope>NUCLEOTIDE SEQUENCE</scope>
</reference>
<dbReference type="Pfam" id="PF13531">
    <property type="entry name" value="SBP_bac_11"/>
    <property type="match status" value="1"/>
</dbReference>
<dbReference type="PANTHER" id="PTHR30632:SF0">
    <property type="entry name" value="SULFATE-BINDING PROTEIN"/>
    <property type="match status" value="1"/>
</dbReference>
<sequence length="262" mass="26424">MKHRRTALTLMLVALGVMLSACGTTSSSGSSDSSTARSTTVTVFAASSLKGSFTVIGAAFEAANPGVTVTFNFGPSSGLATQITQGAPADVFASASQKTMDTVSAASLAVSPRVFAVNSLAIATPVQQSVEVSSLADLAKPGVKVAVCQKVVPCGATALALFEQNKLSVTPSTEEVDVKAVLTKVQLGEVDAGVVYVTDVKAAQGSVTDIIIPAEQNVTTRYPIAALLTSSGSASATATDFVDYVLSPAGQQVLLSAGFVSP</sequence>
<evidence type="ECO:0000313" key="3">
    <source>
        <dbReference type="EMBL" id="CAB4957637.1"/>
    </source>
</evidence>
<keyword evidence="2" id="KW-0732">Signal</keyword>
<gene>
    <name evidence="3" type="ORF">UFOPK3773_01792</name>
</gene>
<dbReference type="InterPro" id="IPR005950">
    <property type="entry name" value="ModA"/>
</dbReference>
<evidence type="ECO:0000256" key="1">
    <source>
        <dbReference type="ARBA" id="ARBA00022723"/>
    </source>
</evidence>
<dbReference type="GO" id="GO:0015689">
    <property type="term" value="P:molybdate ion transport"/>
    <property type="evidence" value="ECO:0007669"/>
    <property type="project" value="InterPro"/>
</dbReference>
<dbReference type="NCBIfam" id="TIGR01256">
    <property type="entry name" value="modA"/>
    <property type="match status" value="1"/>
</dbReference>
<dbReference type="Gene3D" id="3.40.190.10">
    <property type="entry name" value="Periplasmic binding protein-like II"/>
    <property type="match status" value="2"/>
</dbReference>
<dbReference type="GO" id="GO:0030973">
    <property type="term" value="F:molybdate ion binding"/>
    <property type="evidence" value="ECO:0007669"/>
    <property type="project" value="TreeGrafter"/>
</dbReference>
<protein>
    <submittedName>
        <fullName evidence="3">Unannotated protein</fullName>
    </submittedName>
</protein>
<dbReference type="AlphaFoldDB" id="A0A6J7KPQ4"/>
<proteinExistence type="predicted"/>
<dbReference type="PROSITE" id="PS51257">
    <property type="entry name" value="PROKAR_LIPOPROTEIN"/>
    <property type="match status" value="1"/>
</dbReference>
<accession>A0A6J7KPQ4</accession>
<dbReference type="PIRSF" id="PIRSF004846">
    <property type="entry name" value="ModA"/>
    <property type="match status" value="1"/>
</dbReference>
<dbReference type="InterPro" id="IPR050682">
    <property type="entry name" value="ModA/WtpA"/>
</dbReference>
<dbReference type="EMBL" id="CAFBNF010000242">
    <property type="protein sequence ID" value="CAB4957637.1"/>
    <property type="molecule type" value="Genomic_DNA"/>
</dbReference>
<organism evidence="3">
    <name type="scientific">freshwater metagenome</name>
    <dbReference type="NCBI Taxonomy" id="449393"/>
    <lineage>
        <taxon>unclassified sequences</taxon>
        <taxon>metagenomes</taxon>
        <taxon>ecological metagenomes</taxon>
    </lineage>
</organism>
<dbReference type="SUPFAM" id="SSF53850">
    <property type="entry name" value="Periplasmic binding protein-like II"/>
    <property type="match status" value="1"/>
</dbReference>
<dbReference type="PANTHER" id="PTHR30632">
    <property type="entry name" value="MOLYBDATE-BINDING PERIPLASMIC PROTEIN"/>
    <property type="match status" value="1"/>
</dbReference>
<evidence type="ECO:0000256" key="2">
    <source>
        <dbReference type="ARBA" id="ARBA00022729"/>
    </source>
</evidence>